<gene>
    <name evidence="1" type="ORF">GPM918_LOCUS7592</name>
    <name evidence="2" type="ORF">SRO942_LOCUS7592</name>
</gene>
<organism evidence="1 3">
    <name type="scientific">Didymodactylos carnosus</name>
    <dbReference type="NCBI Taxonomy" id="1234261"/>
    <lineage>
        <taxon>Eukaryota</taxon>
        <taxon>Metazoa</taxon>
        <taxon>Spiralia</taxon>
        <taxon>Gnathifera</taxon>
        <taxon>Rotifera</taxon>
        <taxon>Eurotatoria</taxon>
        <taxon>Bdelloidea</taxon>
        <taxon>Philodinida</taxon>
        <taxon>Philodinidae</taxon>
        <taxon>Didymodactylos</taxon>
    </lineage>
</organism>
<evidence type="ECO:0000313" key="1">
    <source>
        <dbReference type="EMBL" id="CAF0880648.1"/>
    </source>
</evidence>
<dbReference type="Gene3D" id="3.90.176.10">
    <property type="entry name" value="Toxin ADP-ribosyltransferase, Chain A, domain 1"/>
    <property type="match status" value="1"/>
</dbReference>
<proteinExistence type="predicted"/>
<sequence>MLHADKCLREERFFIPEKLCNKSFNEWNWTVAEFIHKWEEENMSNKIGENKDAQWLAEQLRLVKPKGEDEIYKLFILLYTYECFLYKLINKTLREDDYSKIQTLAPFCGLLHTSNCVAATKSYIYKGKVYRGMHLDQEQIECSNQAIKNDDKQWLGFSSTS</sequence>
<name>A0A813Y8N1_9BILA</name>
<dbReference type="AlphaFoldDB" id="A0A813Y8N1"/>
<dbReference type="PROSITE" id="PS51996">
    <property type="entry name" value="TR_MART"/>
    <property type="match status" value="1"/>
</dbReference>
<dbReference type="EMBL" id="CAJNOQ010001251">
    <property type="protein sequence ID" value="CAF0880648.1"/>
    <property type="molecule type" value="Genomic_DNA"/>
</dbReference>
<evidence type="ECO:0000313" key="2">
    <source>
        <dbReference type="EMBL" id="CAF3666896.1"/>
    </source>
</evidence>
<accession>A0A813Y8N1</accession>
<protein>
    <submittedName>
        <fullName evidence="1">Uncharacterized protein</fullName>
    </submittedName>
</protein>
<keyword evidence="3" id="KW-1185">Reference proteome</keyword>
<evidence type="ECO:0000313" key="3">
    <source>
        <dbReference type="Proteomes" id="UP000663829"/>
    </source>
</evidence>
<reference evidence="1" key="1">
    <citation type="submission" date="2021-02" db="EMBL/GenBank/DDBJ databases">
        <authorList>
            <person name="Nowell W R."/>
        </authorList>
    </citation>
    <scope>NUCLEOTIDE SEQUENCE</scope>
</reference>
<dbReference type="SUPFAM" id="SSF56399">
    <property type="entry name" value="ADP-ribosylation"/>
    <property type="match status" value="1"/>
</dbReference>
<dbReference type="EMBL" id="CAJOBC010001251">
    <property type="protein sequence ID" value="CAF3666896.1"/>
    <property type="molecule type" value="Genomic_DNA"/>
</dbReference>
<dbReference type="Proteomes" id="UP000681722">
    <property type="component" value="Unassembled WGS sequence"/>
</dbReference>
<comment type="caution">
    <text evidence="1">The sequence shown here is derived from an EMBL/GenBank/DDBJ whole genome shotgun (WGS) entry which is preliminary data.</text>
</comment>
<dbReference type="Proteomes" id="UP000663829">
    <property type="component" value="Unassembled WGS sequence"/>
</dbReference>